<reference evidence="1 2" key="1">
    <citation type="submission" date="2016-06" db="EMBL/GenBank/DDBJ databases">
        <authorList>
            <person name="Kjaerup R.B."/>
            <person name="Dalgaard T.S."/>
            <person name="Juul-Madsen H.R."/>
        </authorList>
    </citation>
    <scope>NUCLEOTIDE SEQUENCE [LARGE SCALE GENOMIC DNA]</scope>
    <source>
        <strain evidence="1 2">Pb300</strain>
    </source>
</reference>
<dbReference type="VEuPathDB" id="FungiDB:PABG_07125"/>
<protein>
    <submittedName>
        <fullName evidence="1">Uncharacterized protein</fullName>
    </submittedName>
</protein>
<dbReference type="EMBL" id="LZYO01000444">
    <property type="protein sequence ID" value="ODH13642.1"/>
    <property type="molecule type" value="Genomic_DNA"/>
</dbReference>
<dbReference type="Proteomes" id="UP000242814">
    <property type="component" value="Unassembled WGS sequence"/>
</dbReference>
<proteinExistence type="predicted"/>
<gene>
    <name evidence="1" type="ORF">ACO22_07051</name>
</gene>
<comment type="caution">
    <text evidence="1">The sequence shown here is derived from an EMBL/GenBank/DDBJ whole genome shotgun (WGS) entry which is preliminary data.</text>
</comment>
<name>A0A1D2J5R0_PARBR</name>
<accession>A0A1D2J5R0</accession>
<sequence>MSTSKNIIYLSETKDWDDWLYVIESYMDSIEFRPYINLDTEIPPPENPGSFTTTAESVPVYMHSTLVYEHHSKTKAYDDYIKNKKLMHAYIMEHLSRDDYTITKGKDTPRDIILILKEAIALSTRQRQHDIQIELESLCLGLKNKEITQWIHNLHQFINAVKAIDPMFAEIERTSIVKRNRKNKPMITMTELINNYRDHHCTIIEDEIESMLKNSVFSAATYQSQSTQSMNNPRTTEDATINEKNCLRPAGFNPKAEAYTKIQEAYKRNDRLPGIVNNIIMNWKQKKDKKNTTTRSTTTITTAVAPTEKEDEDSTLHLSRFANKETNLTVITGNSEIQDKGRGDVKLTVKGAAGMEEITLLNTVYISNFHTNIAAALFFNKAGLMANELNHTITTRTGAIRFYLQRIHEKFVLEYKPVEQESVFAVYLYLDPPTSATSLLWHKQLGQPNPKVLLHDRKDIRHIDGSVTNQYLSQWVKDKGSLVEISTSHTPQ</sequence>
<organism evidence="1 2">
    <name type="scientific">Paracoccidioides brasiliensis</name>
    <dbReference type="NCBI Taxonomy" id="121759"/>
    <lineage>
        <taxon>Eukaryota</taxon>
        <taxon>Fungi</taxon>
        <taxon>Dikarya</taxon>
        <taxon>Ascomycota</taxon>
        <taxon>Pezizomycotina</taxon>
        <taxon>Eurotiomycetes</taxon>
        <taxon>Eurotiomycetidae</taxon>
        <taxon>Onygenales</taxon>
        <taxon>Ajellomycetaceae</taxon>
        <taxon>Paracoccidioides</taxon>
    </lineage>
</organism>
<evidence type="ECO:0000313" key="2">
    <source>
        <dbReference type="Proteomes" id="UP000242814"/>
    </source>
</evidence>
<dbReference type="AlphaFoldDB" id="A0A1D2J5R0"/>
<dbReference type="VEuPathDB" id="FungiDB:PADG_06365"/>
<evidence type="ECO:0000313" key="1">
    <source>
        <dbReference type="EMBL" id="ODH13642.1"/>
    </source>
</evidence>